<feature type="region of interest" description="Disordered" evidence="1">
    <location>
        <begin position="190"/>
        <end position="249"/>
    </location>
</feature>
<protein>
    <submittedName>
        <fullName evidence="2">Uncharacterized protein</fullName>
    </submittedName>
</protein>
<feature type="compositionally biased region" description="Polar residues" evidence="1">
    <location>
        <begin position="213"/>
        <end position="240"/>
    </location>
</feature>
<keyword evidence="3" id="KW-1185">Reference proteome</keyword>
<gene>
    <name evidence="2" type="ORF">FA15DRAFT_285054</name>
</gene>
<evidence type="ECO:0000256" key="1">
    <source>
        <dbReference type="SAM" id="MobiDB-lite"/>
    </source>
</evidence>
<feature type="region of interest" description="Disordered" evidence="1">
    <location>
        <begin position="292"/>
        <end position="320"/>
    </location>
</feature>
<accession>A0A5C3LA73</accession>
<feature type="region of interest" description="Disordered" evidence="1">
    <location>
        <begin position="102"/>
        <end position="128"/>
    </location>
</feature>
<evidence type="ECO:0000313" key="2">
    <source>
        <dbReference type="EMBL" id="TFK29670.1"/>
    </source>
</evidence>
<feature type="compositionally biased region" description="Polar residues" evidence="1">
    <location>
        <begin position="117"/>
        <end position="128"/>
    </location>
</feature>
<dbReference type="Proteomes" id="UP000307440">
    <property type="component" value="Unassembled WGS sequence"/>
</dbReference>
<evidence type="ECO:0000313" key="3">
    <source>
        <dbReference type="Proteomes" id="UP000307440"/>
    </source>
</evidence>
<dbReference type="AlphaFoldDB" id="A0A5C3LA73"/>
<name>A0A5C3LA73_COPMA</name>
<sequence length="431" mass="47709">MSFKLADKFQELVGMINRKAETRVFSDTTRQERYRIIAKIGAESMKGKLRKRPKYSELEDQVDDLHEMLAEHKRICPMSRPLREREATPYEVYDPTFATLADQSDDDMDVDPPTEPQPQQLEAPSTPTIRRTASLATTGIVTPPPEPNSAIVHLHAISEGDQTQSVDAAPATPLQRTGSSKLNNHAAYLTPESNPRPVAATCGVSTRPEGVETTPTRNRGPSRTGSFSLTDSSSGTLTRRPSSRRFGLLEDQSNIPSALRRLAPAASLDSYMIPKSIRRRPITPVGLRCDSIPEGFDETPVRQGSPKPDPDAAPESSSAGSGYLALIRSVSEKYKRLRSTVGLQGNIIRKQDRSIRGQERMTRALVLTVQHQNEELAQRDTAIQSMEVDLVQHGEKISELQTANVRLKRRDEARVAQISQAMGIFQIPISL</sequence>
<organism evidence="2 3">
    <name type="scientific">Coprinopsis marcescibilis</name>
    <name type="common">Agaric fungus</name>
    <name type="synonym">Psathyrella marcescibilis</name>
    <dbReference type="NCBI Taxonomy" id="230819"/>
    <lineage>
        <taxon>Eukaryota</taxon>
        <taxon>Fungi</taxon>
        <taxon>Dikarya</taxon>
        <taxon>Basidiomycota</taxon>
        <taxon>Agaricomycotina</taxon>
        <taxon>Agaricomycetes</taxon>
        <taxon>Agaricomycetidae</taxon>
        <taxon>Agaricales</taxon>
        <taxon>Agaricineae</taxon>
        <taxon>Psathyrellaceae</taxon>
        <taxon>Coprinopsis</taxon>
    </lineage>
</organism>
<proteinExistence type="predicted"/>
<feature type="compositionally biased region" description="Acidic residues" evidence="1">
    <location>
        <begin position="103"/>
        <end position="112"/>
    </location>
</feature>
<dbReference type="EMBL" id="ML210148">
    <property type="protein sequence ID" value="TFK29670.1"/>
    <property type="molecule type" value="Genomic_DNA"/>
</dbReference>
<reference evidence="2 3" key="1">
    <citation type="journal article" date="2019" name="Nat. Ecol. Evol.">
        <title>Megaphylogeny resolves global patterns of mushroom evolution.</title>
        <authorList>
            <person name="Varga T."/>
            <person name="Krizsan K."/>
            <person name="Foldi C."/>
            <person name="Dima B."/>
            <person name="Sanchez-Garcia M."/>
            <person name="Sanchez-Ramirez S."/>
            <person name="Szollosi G.J."/>
            <person name="Szarkandi J.G."/>
            <person name="Papp V."/>
            <person name="Albert L."/>
            <person name="Andreopoulos W."/>
            <person name="Angelini C."/>
            <person name="Antonin V."/>
            <person name="Barry K.W."/>
            <person name="Bougher N.L."/>
            <person name="Buchanan P."/>
            <person name="Buyck B."/>
            <person name="Bense V."/>
            <person name="Catcheside P."/>
            <person name="Chovatia M."/>
            <person name="Cooper J."/>
            <person name="Damon W."/>
            <person name="Desjardin D."/>
            <person name="Finy P."/>
            <person name="Geml J."/>
            <person name="Haridas S."/>
            <person name="Hughes K."/>
            <person name="Justo A."/>
            <person name="Karasinski D."/>
            <person name="Kautmanova I."/>
            <person name="Kiss B."/>
            <person name="Kocsube S."/>
            <person name="Kotiranta H."/>
            <person name="LaButti K.M."/>
            <person name="Lechner B.E."/>
            <person name="Liimatainen K."/>
            <person name="Lipzen A."/>
            <person name="Lukacs Z."/>
            <person name="Mihaltcheva S."/>
            <person name="Morgado L.N."/>
            <person name="Niskanen T."/>
            <person name="Noordeloos M.E."/>
            <person name="Ohm R.A."/>
            <person name="Ortiz-Santana B."/>
            <person name="Ovrebo C."/>
            <person name="Racz N."/>
            <person name="Riley R."/>
            <person name="Savchenko A."/>
            <person name="Shiryaev A."/>
            <person name="Soop K."/>
            <person name="Spirin V."/>
            <person name="Szebenyi C."/>
            <person name="Tomsovsky M."/>
            <person name="Tulloss R.E."/>
            <person name="Uehling J."/>
            <person name="Grigoriev I.V."/>
            <person name="Vagvolgyi C."/>
            <person name="Papp T."/>
            <person name="Martin F.M."/>
            <person name="Miettinen O."/>
            <person name="Hibbett D.S."/>
            <person name="Nagy L.G."/>
        </authorList>
    </citation>
    <scope>NUCLEOTIDE SEQUENCE [LARGE SCALE GENOMIC DNA]</scope>
    <source>
        <strain evidence="2 3">CBS 121175</strain>
    </source>
</reference>